<evidence type="ECO:0000256" key="4">
    <source>
        <dbReference type="ARBA" id="ARBA00022801"/>
    </source>
</evidence>
<organism evidence="7 8">
    <name type="scientific">Mycoplasmopsis equigenitalium</name>
    <dbReference type="NCBI Taxonomy" id="114883"/>
    <lineage>
        <taxon>Bacteria</taxon>
        <taxon>Bacillati</taxon>
        <taxon>Mycoplasmatota</taxon>
        <taxon>Mycoplasmoidales</taxon>
        <taxon>Metamycoplasmataceae</taxon>
        <taxon>Mycoplasmopsis</taxon>
    </lineage>
</organism>
<dbReference type="NCBIfam" id="TIGR00250">
    <property type="entry name" value="RNAse_H_YqgF"/>
    <property type="match status" value="1"/>
</dbReference>
<dbReference type="InterPro" id="IPR005227">
    <property type="entry name" value="YqgF"/>
</dbReference>
<dbReference type="InterPro" id="IPR006641">
    <property type="entry name" value="YqgF/RNaseH-like_dom"/>
</dbReference>
<keyword evidence="4 5" id="KW-0378">Hydrolase</keyword>
<evidence type="ECO:0000256" key="5">
    <source>
        <dbReference type="HAMAP-Rule" id="MF_00651"/>
    </source>
</evidence>
<comment type="function">
    <text evidence="5">Could be a nuclease involved in processing of the 5'-end of pre-16S rRNA.</text>
</comment>
<gene>
    <name evidence="7" type="primary">ruvX</name>
    <name evidence="7" type="ORF">NPA09_01745</name>
</gene>
<keyword evidence="8" id="KW-1185">Reference proteome</keyword>
<accession>A0ABY5J2Q0</accession>
<dbReference type="Gene3D" id="3.30.420.140">
    <property type="entry name" value="YqgF/RNase H-like domain"/>
    <property type="match status" value="1"/>
</dbReference>
<dbReference type="HAMAP" id="MF_00651">
    <property type="entry name" value="Nuclease_YqgF"/>
    <property type="match status" value="1"/>
</dbReference>
<dbReference type="PANTHER" id="PTHR33317:SF4">
    <property type="entry name" value="POLYNUCLEOTIDYL TRANSFERASE, RIBONUCLEASE H-LIKE SUPERFAMILY PROTEIN"/>
    <property type="match status" value="1"/>
</dbReference>
<evidence type="ECO:0000256" key="3">
    <source>
        <dbReference type="ARBA" id="ARBA00022722"/>
    </source>
</evidence>
<dbReference type="Pfam" id="PF03652">
    <property type="entry name" value="RuvX"/>
    <property type="match status" value="1"/>
</dbReference>
<dbReference type="EC" id="3.1.-.-" evidence="5"/>
<dbReference type="SMART" id="SM00732">
    <property type="entry name" value="YqgFc"/>
    <property type="match status" value="1"/>
</dbReference>
<dbReference type="InterPro" id="IPR012337">
    <property type="entry name" value="RNaseH-like_sf"/>
</dbReference>
<comment type="similarity">
    <text evidence="5">Belongs to the YqgF HJR family.</text>
</comment>
<protein>
    <recommendedName>
        <fullName evidence="5">Putative pre-16S rRNA nuclease</fullName>
        <ecNumber evidence="5">3.1.-.-</ecNumber>
    </recommendedName>
</protein>
<comment type="subcellular location">
    <subcellularLocation>
        <location evidence="5">Cytoplasm</location>
    </subcellularLocation>
</comment>
<dbReference type="InterPro" id="IPR037027">
    <property type="entry name" value="YqgF/RNaseH-like_dom_sf"/>
</dbReference>
<dbReference type="EMBL" id="CP101808">
    <property type="protein sequence ID" value="UUD37275.1"/>
    <property type="molecule type" value="Genomic_DNA"/>
</dbReference>
<keyword evidence="1 5" id="KW-0963">Cytoplasm</keyword>
<evidence type="ECO:0000259" key="6">
    <source>
        <dbReference type="SMART" id="SM00732"/>
    </source>
</evidence>
<evidence type="ECO:0000313" key="8">
    <source>
        <dbReference type="Proteomes" id="UP001059576"/>
    </source>
</evidence>
<proteinExistence type="inferred from homology"/>
<keyword evidence="3 5" id="KW-0540">Nuclease</keyword>
<feature type="domain" description="YqgF/RNase H-like" evidence="6">
    <location>
        <begin position="1"/>
        <end position="103"/>
    </location>
</feature>
<evidence type="ECO:0000256" key="1">
    <source>
        <dbReference type="ARBA" id="ARBA00022490"/>
    </source>
</evidence>
<dbReference type="PANTHER" id="PTHR33317">
    <property type="entry name" value="POLYNUCLEOTIDYL TRANSFERASE, RIBONUCLEASE H-LIKE SUPERFAMILY PROTEIN"/>
    <property type="match status" value="1"/>
</dbReference>
<dbReference type="CDD" id="cd16964">
    <property type="entry name" value="YqgF"/>
    <property type="match status" value="1"/>
</dbReference>
<sequence>MRKIALDLGTVTCGVAISDPFDMFAIGLETIKYFEYDFEVILNKIDEYLKEYEIDTIILGYPLRKTSTKSQTTLYVENFYHLLKTKYNLKIVLQDETETTIEARAILKSGGLARRKQKKFKDSLAAQLILERYMGINHE</sequence>
<evidence type="ECO:0000313" key="7">
    <source>
        <dbReference type="EMBL" id="UUD37275.1"/>
    </source>
</evidence>
<reference evidence="7" key="1">
    <citation type="submission" date="2022-07" db="EMBL/GenBank/DDBJ databases">
        <title>Complete genome of Mycoplasma equigenitalium type strain T37.</title>
        <authorList>
            <person name="Spergser J."/>
        </authorList>
    </citation>
    <scope>NUCLEOTIDE SEQUENCE</scope>
    <source>
        <strain evidence="7">T37</strain>
    </source>
</reference>
<dbReference type="Proteomes" id="UP001059576">
    <property type="component" value="Chromosome"/>
</dbReference>
<keyword evidence="2 5" id="KW-0690">Ribosome biogenesis</keyword>
<dbReference type="RefSeq" id="WP_129721781.1">
    <property type="nucleotide sequence ID" value="NZ_CP101808.1"/>
</dbReference>
<evidence type="ECO:0000256" key="2">
    <source>
        <dbReference type="ARBA" id="ARBA00022517"/>
    </source>
</evidence>
<dbReference type="SUPFAM" id="SSF53098">
    <property type="entry name" value="Ribonuclease H-like"/>
    <property type="match status" value="1"/>
</dbReference>
<name>A0ABY5J2Q0_9BACT</name>